<dbReference type="InterPro" id="IPR029063">
    <property type="entry name" value="SAM-dependent_MTases_sf"/>
</dbReference>
<name>A0A916Z299_9BACL</name>
<dbReference type="Pfam" id="PF02636">
    <property type="entry name" value="Methyltransf_28"/>
    <property type="match status" value="1"/>
</dbReference>
<comment type="caution">
    <text evidence="3">The sequence shown here is derived from an EMBL/GenBank/DDBJ whole genome shotgun (WGS) entry which is preliminary data.</text>
</comment>
<dbReference type="InterPro" id="IPR038375">
    <property type="entry name" value="NDUFAF7_sf"/>
</dbReference>
<dbReference type="EMBL" id="BMHP01000002">
    <property type="protein sequence ID" value="GGD71153.1"/>
    <property type="molecule type" value="Genomic_DNA"/>
</dbReference>
<dbReference type="GO" id="GO:0035243">
    <property type="term" value="F:protein-arginine omega-N symmetric methyltransferase activity"/>
    <property type="evidence" value="ECO:0007669"/>
    <property type="project" value="TreeGrafter"/>
</dbReference>
<dbReference type="PANTHER" id="PTHR12049:SF7">
    <property type="entry name" value="PROTEIN ARGININE METHYLTRANSFERASE NDUFAF7, MITOCHONDRIAL"/>
    <property type="match status" value="1"/>
</dbReference>
<dbReference type="Proteomes" id="UP000612456">
    <property type="component" value="Unassembled WGS sequence"/>
</dbReference>
<protein>
    <submittedName>
        <fullName evidence="3">SAM-dependent methyltransferase</fullName>
    </submittedName>
</protein>
<accession>A0A916Z299</accession>
<reference evidence="3" key="2">
    <citation type="submission" date="2020-09" db="EMBL/GenBank/DDBJ databases">
        <authorList>
            <person name="Sun Q."/>
            <person name="Zhou Y."/>
        </authorList>
    </citation>
    <scope>NUCLEOTIDE SEQUENCE</scope>
    <source>
        <strain evidence="3">CGMCC 1.15178</strain>
    </source>
</reference>
<dbReference type="GO" id="GO:0032259">
    <property type="term" value="P:methylation"/>
    <property type="evidence" value="ECO:0007669"/>
    <property type="project" value="UniProtKB-KW"/>
</dbReference>
<gene>
    <name evidence="3" type="ORF">GCM10010911_31290</name>
</gene>
<keyword evidence="4" id="KW-1185">Reference proteome</keyword>
<dbReference type="RefSeq" id="WP_188992861.1">
    <property type="nucleotide sequence ID" value="NZ_BMHP01000002.1"/>
</dbReference>
<evidence type="ECO:0000256" key="1">
    <source>
        <dbReference type="ARBA" id="ARBA00022603"/>
    </source>
</evidence>
<proteinExistence type="predicted"/>
<dbReference type="AlphaFoldDB" id="A0A916Z299"/>
<reference evidence="3" key="1">
    <citation type="journal article" date="2014" name="Int. J. Syst. Evol. Microbiol.">
        <title>Complete genome sequence of Corynebacterium casei LMG S-19264T (=DSM 44701T), isolated from a smear-ripened cheese.</title>
        <authorList>
            <consortium name="US DOE Joint Genome Institute (JGI-PGF)"/>
            <person name="Walter F."/>
            <person name="Albersmeier A."/>
            <person name="Kalinowski J."/>
            <person name="Ruckert C."/>
        </authorList>
    </citation>
    <scope>NUCLEOTIDE SEQUENCE</scope>
    <source>
        <strain evidence="3">CGMCC 1.15178</strain>
    </source>
</reference>
<organism evidence="3 4">
    <name type="scientific">Paenibacillus nasutitermitis</name>
    <dbReference type="NCBI Taxonomy" id="1652958"/>
    <lineage>
        <taxon>Bacteria</taxon>
        <taxon>Bacillati</taxon>
        <taxon>Bacillota</taxon>
        <taxon>Bacilli</taxon>
        <taxon>Bacillales</taxon>
        <taxon>Paenibacillaceae</taxon>
        <taxon>Paenibacillus</taxon>
    </lineage>
</organism>
<evidence type="ECO:0000256" key="2">
    <source>
        <dbReference type="ARBA" id="ARBA00022679"/>
    </source>
</evidence>
<dbReference type="Gene3D" id="3.40.50.12710">
    <property type="match status" value="1"/>
</dbReference>
<keyword evidence="2" id="KW-0808">Transferase</keyword>
<keyword evidence="1 3" id="KW-0489">Methyltransferase</keyword>
<dbReference type="SUPFAM" id="SSF53335">
    <property type="entry name" value="S-adenosyl-L-methionine-dependent methyltransferases"/>
    <property type="match status" value="1"/>
</dbReference>
<evidence type="ECO:0000313" key="4">
    <source>
        <dbReference type="Proteomes" id="UP000612456"/>
    </source>
</evidence>
<sequence>MNAEELLRMRIAGKIENEGVQGWIWDNGNRSKKTVRCLPFRDYMEICLYDGQWGYYRSGDIRVGKSGDFYTSPFLGMVMGEKLAAFIGRLAESFGGGIDVAEWGAGTGRLSRQMADAWKRSGQLPLAEMTYTVVDMNPVHLSAARVEMEQVQHVFSGLQFMTPIEAEMVQWGPRPLVVAANELLDAFPVHRLVKVEGKLWELGAASVGLEPIADSGSTAAFQYAYMPLSDPLLAQSLACDDVELEEGQVFEVNLDAERWIAVMGALIGRGALVIADYGHEAAELQSPHRMNGTLRCYKNHIAHENPFDSVGEQDITAHVNFTAIMRAAGRTGWRVGYYDTQKRFLLDQGILDDLAAHDGSNPFGEEARRNRSIAQLLLGDGMSDIFKVLVLVKD</sequence>
<dbReference type="InterPro" id="IPR003788">
    <property type="entry name" value="NDUFAF7"/>
</dbReference>
<dbReference type="PANTHER" id="PTHR12049">
    <property type="entry name" value="PROTEIN ARGININE METHYLTRANSFERASE NDUFAF7, MITOCHONDRIAL"/>
    <property type="match status" value="1"/>
</dbReference>
<evidence type="ECO:0000313" key="3">
    <source>
        <dbReference type="EMBL" id="GGD71153.1"/>
    </source>
</evidence>